<name>A0A2T4BP44_TRILO</name>
<keyword evidence="2" id="KW-0496">Mitochondrion</keyword>
<organism evidence="4 5">
    <name type="scientific">Trichoderma longibrachiatum ATCC 18648</name>
    <dbReference type="NCBI Taxonomy" id="983965"/>
    <lineage>
        <taxon>Eukaryota</taxon>
        <taxon>Fungi</taxon>
        <taxon>Dikarya</taxon>
        <taxon>Ascomycota</taxon>
        <taxon>Pezizomycotina</taxon>
        <taxon>Sordariomycetes</taxon>
        <taxon>Hypocreomycetidae</taxon>
        <taxon>Hypocreales</taxon>
        <taxon>Hypocreaceae</taxon>
        <taxon>Trichoderma</taxon>
    </lineage>
</organism>
<keyword evidence="3" id="KW-1133">Transmembrane helix</keyword>
<dbReference type="GO" id="GO:0005739">
    <property type="term" value="C:mitochondrion"/>
    <property type="evidence" value="ECO:0007669"/>
    <property type="project" value="UniProtKB-SubCell"/>
</dbReference>
<protein>
    <submittedName>
        <fullName evidence="4">Uncharacterized protein</fullName>
    </submittedName>
</protein>
<feature type="transmembrane region" description="Helical" evidence="3">
    <location>
        <begin position="45"/>
        <end position="64"/>
    </location>
</feature>
<dbReference type="Proteomes" id="UP000240760">
    <property type="component" value="Unassembled WGS sequence"/>
</dbReference>
<dbReference type="EMBL" id="KZ679165">
    <property type="protein sequence ID" value="PTB71060.1"/>
    <property type="molecule type" value="Genomic_DNA"/>
</dbReference>
<dbReference type="OrthoDB" id="5599418at2759"/>
<proteinExistence type="predicted"/>
<feature type="non-terminal residue" evidence="4">
    <location>
        <position position="1"/>
    </location>
</feature>
<sequence length="75" mass="9243">GLNININKYAFIIKEVKYLSYIIKAEVYIYFNFKKIYNFLSFINFYYKFILNFIIIVLLFIYLIKKNILFTKSKE</sequence>
<keyword evidence="5" id="KW-1185">Reference proteome</keyword>
<reference evidence="4 5" key="1">
    <citation type="submission" date="2016-07" db="EMBL/GenBank/DDBJ databases">
        <title>Multiple horizontal gene transfer events from other fungi enriched the ability of initially mycotrophic Trichoderma (Ascomycota) to feed on dead plant biomass.</title>
        <authorList>
            <consortium name="DOE Joint Genome Institute"/>
            <person name="Aerts A."/>
            <person name="Atanasova L."/>
            <person name="Chenthamara K."/>
            <person name="Zhang J."/>
            <person name="Grujic M."/>
            <person name="Henrissat B."/>
            <person name="Kuo A."/>
            <person name="Salamov A."/>
            <person name="Lipzen A."/>
            <person name="Labutti K."/>
            <person name="Barry K."/>
            <person name="Miao Y."/>
            <person name="Rahimi M.J."/>
            <person name="Shen Q."/>
            <person name="Grigoriev I.V."/>
            <person name="Kubicek C.P."/>
            <person name="Druzhinina I.S."/>
        </authorList>
    </citation>
    <scope>NUCLEOTIDE SEQUENCE [LARGE SCALE GENOMIC DNA]</scope>
    <source>
        <strain evidence="4 5">ATCC 18648</strain>
    </source>
</reference>
<dbReference type="InterPro" id="IPR043502">
    <property type="entry name" value="DNA/RNA_pol_sf"/>
</dbReference>
<evidence type="ECO:0000256" key="3">
    <source>
        <dbReference type="SAM" id="Phobius"/>
    </source>
</evidence>
<keyword evidence="3" id="KW-0472">Membrane</keyword>
<gene>
    <name evidence="4" type="ORF">M440DRAFT_1345093</name>
</gene>
<accession>A0A2T4BP44</accession>
<evidence type="ECO:0000313" key="4">
    <source>
        <dbReference type="EMBL" id="PTB71060.1"/>
    </source>
</evidence>
<comment type="subcellular location">
    <subcellularLocation>
        <location evidence="1">Mitochondrion</location>
    </subcellularLocation>
</comment>
<evidence type="ECO:0000256" key="1">
    <source>
        <dbReference type="ARBA" id="ARBA00004173"/>
    </source>
</evidence>
<dbReference type="AlphaFoldDB" id="A0A2T4BP44"/>
<keyword evidence="3" id="KW-0812">Transmembrane</keyword>
<dbReference type="SUPFAM" id="SSF56672">
    <property type="entry name" value="DNA/RNA polymerases"/>
    <property type="match status" value="1"/>
</dbReference>
<evidence type="ECO:0000256" key="2">
    <source>
        <dbReference type="ARBA" id="ARBA00023128"/>
    </source>
</evidence>
<evidence type="ECO:0000313" key="5">
    <source>
        <dbReference type="Proteomes" id="UP000240760"/>
    </source>
</evidence>